<dbReference type="RefSeq" id="WP_012936636.1">
    <property type="nucleotide sequence ID" value="NC_013739.1"/>
</dbReference>
<dbReference type="KEGG" id="cwo:Cwoe_5177"/>
<keyword evidence="9" id="KW-1185">Reference proteome</keyword>
<evidence type="ECO:0000256" key="2">
    <source>
        <dbReference type="ARBA" id="ARBA00022649"/>
    </source>
</evidence>
<organism evidence="8 9">
    <name type="scientific">Conexibacter woesei (strain DSM 14684 / CCUG 47730 / CIP 108061 / JCM 11494 / NBRC 100937 / ID131577)</name>
    <dbReference type="NCBI Taxonomy" id="469383"/>
    <lineage>
        <taxon>Bacteria</taxon>
        <taxon>Bacillati</taxon>
        <taxon>Actinomycetota</taxon>
        <taxon>Thermoleophilia</taxon>
        <taxon>Solirubrobacterales</taxon>
        <taxon>Conexibacteraceae</taxon>
        <taxon>Conexibacter</taxon>
    </lineage>
</organism>
<dbReference type="HOGENOM" id="CLU_101288_0_0_11"/>
<dbReference type="Gene3D" id="3.40.630.30">
    <property type="match status" value="1"/>
</dbReference>
<feature type="region of interest" description="Disordered" evidence="6">
    <location>
        <begin position="1"/>
        <end position="20"/>
    </location>
</feature>
<evidence type="ECO:0000313" key="9">
    <source>
        <dbReference type="Proteomes" id="UP000008229"/>
    </source>
</evidence>
<sequence>MTDLRRPEPLDPARHDRSGFDSGEHALDDWLRRYAGQNRRRHTAATWVITTTSDAVVAYASLAMTAIDRSAAPAAVAKHAPDPVPALLLGRLAVDRSCTGLGVGTALVAHVLATAVEINTKAACRAVVVTALHDRARRWWERLGFHPFHPDDPTDTDLYLLTNEIETTLSTLAR</sequence>
<dbReference type="OrthoDB" id="9799147at2"/>
<evidence type="ECO:0000313" key="8">
    <source>
        <dbReference type="EMBL" id="ADB53585.1"/>
    </source>
</evidence>
<dbReference type="Proteomes" id="UP000008229">
    <property type="component" value="Chromosome"/>
</dbReference>
<keyword evidence="1" id="KW-0678">Repressor</keyword>
<dbReference type="AlphaFoldDB" id="D3FE93"/>
<evidence type="ECO:0000259" key="7">
    <source>
        <dbReference type="PROSITE" id="PS51186"/>
    </source>
</evidence>
<dbReference type="PANTHER" id="PTHR36449:SF1">
    <property type="entry name" value="ACETYLTRANSFERASE"/>
    <property type="match status" value="1"/>
</dbReference>
<evidence type="ECO:0000256" key="4">
    <source>
        <dbReference type="ARBA" id="ARBA00023315"/>
    </source>
</evidence>
<dbReference type="STRING" id="469383.Cwoe_5177"/>
<feature type="domain" description="N-acetyltransferase" evidence="7">
    <location>
        <begin position="2"/>
        <end position="164"/>
    </location>
</feature>
<dbReference type="InterPro" id="IPR016181">
    <property type="entry name" value="Acyl_CoA_acyltransferase"/>
</dbReference>
<dbReference type="InterPro" id="IPR000182">
    <property type="entry name" value="GNAT_dom"/>
</dbReference>
<dbReference type="EMBL" id="CP001854">
    <property type="protein sequence ID" value="ADB53585.1"/>
    <property type="molecule type" value="Genomic_DNA"/>
</dbReference>
<proteinExistence type="predicted"/>
<evidence type="ECO:0000256" key="6">
    <source>
        <dbReference type="SAM" id="MobiDB-lite"/>
    </source>
</evidence>
<evidence type="ECO:0000256" key="3">
    <source>
        <dbReference type="ARBA" id="ARBA00022679"/>
    </source>
</evidence>
<dbReference type="PANTHER" id="PTHR36449">
    <property type="entry name" value="ACETYLTRANSFERASE-RELATED"/>
    <property type="match status" value="1"/>
</dbReference>
<name>D3FE93_CONWI</name>
<dbReference type="eggNOG" id="COG0454">
    <property type="taxonomic scope" value="Bacteria"/>
</dbReference>
<evidence type="ECO:0000256" key="5">
    <source>
        <dbReference type="ARBA" id="ARBA00049880"/>
    </source>
</evidence>
<keyword evidence="2" id="KW-1277">Toxin-antitoxin system</keyword>
<dbReference type="GO" id="GO:0016747">
    <property type="term" value="F:acyltransferase activity, transferring groups other than amino-acyl groups"/>
    <property type="evidence" value="ECO:0007669"/>
    <property type="project" value="InterPro"/>
</dbReference>
<reference evidence="9" key="2">
    <citation type="submission" date="2010-01" db="EMBL/GenBank/DDBJ databases">
        <title>The complete genome of Conexibacter woesei DSM 14684.</title>
        <authorList>
            <consortium name="US DOE Joint Genome Institute (JGI-PGF)"/>
            <person name="Lucas S."/>
            <person name="Copeland A."/>
            <person name="Lapidus A."/>
            <person name="Glavina del Rio T."/>
            <person name="Dalin E."/>
            <person name="Tice H."/>
            <person name="Bruce D."/>
            <person name="Goodwin L."/>
            <person name="Pitluck S."/>
            <person name="Kyrpides N."/>
            <person name="Mavromatis K."/>
            <person name="Ivanova N."/>
            <person name="Mikhailova N."/>
            <person name="Chertkov O."/>
            <person name="Brettin T."/>
            <person name="Detter J.C."/>
            <person name="Han C."/>
            <person name="Larimer F."/>
            <person name="Land M."/>
            <person name="Hauser L."/>
            <person name="Markowitz V."/>
            <person name="Cheng J.-F."/>
            <person name="Hugenholtz P."/>
            <person name="Woyke T."/>
            <person name="Wu D."/>
            <person name="Pukall R."/>
            <person name="Steenblock K."/>
            <person name="Schneider S."/>
            <person name="Klenk H.-P."/>
            <person name="Eisen J.A."/>
        </authorList>
    </citation>
    <scope>NUCLEOTIDE SEQUENCE [LARGE SCALE GENOMIC DNA]</scope>
    <source>
        <strain evidence="9">DSM 14684 / CIP 108061 / JCM 11494 / NBRC 100937 / ID131577</strain>
    </source>
</reference>
<keyword evidence="4" id="KW-0012">Acyltransferase</keyword>
<protein>
    <submittedName>
        <fullName evidence="8">GCN5-related N-acetyltransferase</fullName>
    </submittedName>
</protein>
<keyword evidence="3 8" id="KW-0808">Transferase</keyword>
<evidence type="ECO:0000256" key="1">
    <source>
        <dbReference type="ARBA" id="ARBA00022491"/>
    </source>
</evidence>
<dbReference type="PROSITE" id="PS51186">
    <property type="entry name" value="GNAT"/>
    <property type="match status" value="1"/>
</dbReference>
<accession>D3FE93</accession>
<gene>
    <name evidence="8" type="ordered locus">Cwoe_5177</name>
</gene>
<dbReference type="Pfam" id="PF00583">
    <property type="entry name" value="Acetyltransf_1"/>
    <property type="match status" value="1"/>
</dbReference>
<dbReference type="SUPFAM" id="SSF55729">
    <property type="entry name" value="Acyl-CoA N-acyltransferases (Nat)"/>
    <property type="match status" value="1"/>
</dbReference>
<comment type="catalytic activity">
    <reaction evidence="5">
        <text>glycyl-tRNA(Gly) + acetyl-CoA = N-acetylglycyl-tRNA(Gly) + CoA + H(+)</text>
        <dbReference type="Rhea" id="RHEA:81867"/>
        <dbReference type="Rhea" id="RHEA-COMP:9683"/>
        <dbReference type="Rhea" id="RHEA-COMP:19766"/>
        <dbReference type="ChEBI" id="CHEBI:15378"/>
        <dbReference type="ChEBI" id="CHEBI:57287"/>
        <dbReference type="ChEBI" id="CHEBI:57288"/>
        <dbReference type="ChEBI" id="CHEBI:78522"/>
        <dbReference type="ChEBI" id="CHEBI:232036"/>
    </reaction>
</comment>
<reference evidence="8 9" key="1">
    <citation type="journal article" date="2010" name="Stand. Genomic Sci.">
        <title>Complete genome sequence of Conexibacter woesei type strain (ID131577).</title>
        <authorList>
            <person name="Pukall R."/>
            <person name="Lapidus A."/>
            <person name="Glavina Del Rio T."/>
            <person name="Copeland A."/>
            <person name="Tice H."/>
            <person name="Cheng J.-F."/>
            <person name="Lucas S."/>
            <person name="Chen F."/>
            <person name="Nolan M."/>
            <person name="Bruce D."/>
            <person name="Goodwin L."/>
            <person name="Pitluck S."/>
            <person name="Mavromatis K."/>
            <person name="Ivanova N."/>
            <person name="Ovchinnikova G."/>
            <person name="Pati A."/>
            <person name="Chen A."/>
            <person name="Palaniappan K."/>
            <person name="Land M."/>
            <person name="Hauser L."/>
            <person name="Chang Y.-J."/>
            <person name="Jeffries C.D."/>
            <person name="Chain P."/>
            <person name="Meincke L."/>
            <person name="Sims D."/>
            <person name="Brettin T."/>
            <person name="Detter J.C."/>
            <person name="Rohde M."/>
            <person name="Goeker M."/>
            <person name="Bristow J."/>
            <person name="Eisen J.A."/>
            <person name="Markowitz V."/>
            <person name="Kyrpides N.C."/>
            <person name="Klenk H.-P."/>
            <person name="Hugenholtz P."/>
        </authorList>
    </citation>
    <scope>NUCLEOTIDE SEQUENCE [LARGE SCALE GENOMIC DNA]</scope>
    <source>
        <strain evidence="9">DSM 14684 / CIP 108061 / JCM 11494 / NBRC 100937 / ID131577</strain>
    </source>
</reference>